<dbReference type="AlphaFoldDB" id="A0A507FFG2"/>
<keyword evidence="1" id="KW-1133">Transmembrane helix</keyword>
<keyword evidence="1" id="KW-0472">Membrane</keyword>
<accession>A0A507FFG2</accession>
<protein>
    <recommendedName>
        <fullName evidence="4">Late embryogenesis abundant protein LEA-2 subgroup domain-containing protein</fullName>
    </recommendedName>
</protein>
<keyword evidence="3" id="KW-1185">Reference proteome</keyword>
<organism evidence="2 3">
    <name type="scientific">Chytriomyces confervae</name>
    <dbReference type="NCBI Taxonomy" id="246404"/>
    <lineage>
        <taxon>Eukaryota</taxon>
        <taxon>Fungi</taxon>
        <taxon>Fungi incertae sedis</taxon>
        <taxon>Chytridiomycota</taxon>
        <taxon>Chytridiomycota incertae sedis</taxon>
        <taxon>Chytridiomycetes</taxon>
        <taxon>Chytridiales</taxon>
        <taxon>Chytriomycetaceae</taxon>
        <taxon>Chytriomyces</taxon>
    </lineage>
</organism>
<name>A0A507FFG2_9FUNG</name>
<dbReference type="OrthoDB" id="2123058at2759"/>
<gene>
    <name evidence="2" type="ORF">CcCBS67573_g04707</name>
</gene>
<keyword evidence="1" id="KW-0812">Transmembrane</keyword>
<evidence type="ECO:0008006" key="4">
    <source>
        <dbReference type="Google" id="ProtNLM"/>
    </source>
</evidence>
<evidence type="ECO:0000313" key="3">
    <source>
        <dbReference type="Proteomes" id="UP000320333"/>
    </source>
</evidence>
<dbReference type="SUPFAM" id="SSF117070">
    <property type="entry name" value="LEA14-like"/>
    <property type="match status" value="1"/>
</dbReference>
<feature type="transmembrane region" description="Helical" evidence="1">
    <location>
        <begin position="62"/>
        <end position="81"/>
    </location>
</feature>
<dbReference type="Gene3D" id="2.60.40.1820">
    <property type="match status" value="1"/>
</dbReference>
<proteinExistence type="predicted"/>
<reference evidence="2 3" key="1">
    <citation type="journal article" date="2019" name="Sci. Rep.">
        <title>Comparative genomics of chytrid fungi reveal insights into the obligate biotrophic and pathogenic lifestyle of Synchytrium endobioticum.</title>
        <authorList>
            <person name="van de Vossenberg B.T.L.H."/>
            <person name="Warris S."/>
            <person name="Nguyen H.D.T."/>
            <person name="van Gent-Pelzer M.P.E."/>
            <person name="Joly D.L."/>
            <person name="van de Geest H.C."/>
            <person name="Bonants P.J.M."/>
            <person name="Smith D.S."/>
            <person name="Levesque C.A."/>
            <person name="van der Lee T.A.J."/>
        </authorList>
    </citation>
    <scope>NUCLEOTIDE SEQUENCE [LARGE SCALE GENOMIC DNA]</scope>
    <source>
        <strain evidence="2 3">CBS 675.73</strain>
    </source>
</reference>
<feature type="transmembrane region" description="Helical" evidence="1">
    <location>
        <begin position="23"/>
        <end position="42"/>
    </location>
</feature>
<evidence type="ECO:0000313" key="2">
    <source>
        <dbReference type="EMBL" id="TPX74026.1"/>
    </source>
</evidence>
<sequence length="202" mass="22019">MTTQPTTFKSRVRNHGCLRGPRLYIWITLLTALVLTVAFLAPRKPGFDVVAVNLNTQNLADLFPLQISSATTASVFLILTLNVHNTNFYSITVENMSFKATNAMYDQGNSAFASASNTPTFTLPMRGSTTLAIPFAIQYNASKDAGFKFARMATSSCAINAFSGSGDGFPADIDLNMSVNVLGIRGIWIQYFQQQVVKCPLI</sequence>
<dbReference type="EMBL" id="QEAP01000149">
    <property type="protein sequence ID" value="TPX74026.1"/>
    <property type="molecule type" value="Genomic_DNA"/>
</dbReference>
<evidence type="ECO:0000256" key="1">
    <source>
        <dbReference type="SAM" id="Phobius"/>
    </source>
</evidence>
<comment type="caution">
    <text evidence="2">The sequence shown here is derived from an EMBL/GenBank/DDBJ whole genome shotgun (WGS) entry which is preliminary data.</text>
</comment>
<dbReference type="Proteomes" id="UP000320333">
    <property type="component" value="Unassembled WGS sequence"/>
</dbReference>